<dbReference type="RefSeq" id="WP_166507916.1">
    <property type="nucleotide sequence ID" value="NZ_CP043026.1"/>
</dbReference>
<protein>
    <submittedName>
        <fullName evidence="1">Uncharacterized protein</fullName>
    </submittedName>
</protein>
<gene>
    <name evidence="1" type="ORF">SCHIN_v1c03270</name>
</gene>
<keyword evidence="2" id="KW-1185">Reference proteome</keyword>
<dbReference type="KEGG" id="schi:SCHIN_v1c03270"/>
<dbReference type="AlphaFoldDB" id="A0A5B9Y3C1"/>
<accession>A0A5B9Y3C1</accession>
<name>A0A5B9Y3C1_9MOLU</name>
<organism evidence="1 2">
    <name type="scientific">Spiroplasma chinense</name>
    <dbReference type="NCBI Taxonomy" id="216932"/>
    <lineage>
        <taxon>Bacteria</taxon>
        <taxon>Bacillati</taxon>
        <taxon>Mycoplasmatota</taxon>
        <taxon>Mollicutes</taxon>
        <taxon>Entomoplasmatales</taxon>
        <taxon>Spiroplasmataceae</taxon>
        <taxon>Spiroplasma</taxon>
    </lineage>
</organism>
<dbReference type="EMBL" id="CP043026">
    <property type="protein sequence ID" value="QEH61524.1"/>
    <property type="molecule type" value="Genomic_DNA"/>
</dbReference>
<evidence type="ECO:0000313" key="2">
    <source>
        <dbReference type="Proteomes" id="UP000323144"/>
    </source>
</evidence>
<reference evidence="1 2" key="1">
    <citation type="submission" date="2019-08" db="EMBL/GenBank/DDBJ databases">
        <title>Complete genome sequence of Spiroplasma chinense CCH (DSM 19755).</title>
        <authorList>
            <person name="Shen H.-Y."/>
            <person name="Lin Y.-C."/>
            <person name="Chou L."/>
            <person name="Kuo C.-H."/>
        </authorList>
    </citation>
    <scope>NUCLEOTIDE SEQUENCE [LARGE SCALE GENOMIC DNA]</scope>
    <source>
        <strain evidence="1 2">CCH</strain>
    </source>
</reference>
<dbReference type="Proteomes" id="UP000323144">
    <property type="component" value="Chromosome"/>
</dbReference>
<evidence type="ECO:0000313" key="1">
    <source>
        <dbReference type="EMBL" id="QEH61524.1"/>
    </source>
</evidence>
<proteinExistence type="predicted"/>
<sequence>MLDFQKEYIYEYRAIKNYNKALKIYSNYLEIESESEFSFDIKNSKPSALDQFATAIISSIIYSIIDYDKRNSKAIEAIEIKTKMRLKSPLSKINVIGIDDDKPKIDKMEFNIYVDNVLEDENIGIYCLKGMENSILLNSLKNSISFVFDIANV</sequence>